<dbReference type="AlphaFoldDB" id="A0A336LWC3"/>
<reference evidence="2" key="1">
    <citation type="submission" date="2018-07" db="EMBL/GenBank/DDBJ databases">
        <authorList>
            <person name="Quirk P.G."/>
            <person name="Krulwich T.A."/>
        </authorList>
    </citation>
    <scope>NUCLEOTIDE SEQUENCE</scope>
</reference>
<feature type="compositionally biased region" description="Basic residues" evidence="1">
    <location>
        <begin position="57"/>
        <end position="74"/>
    </location>
</feature>
<feature type="compositionally biased region" description="Polar residues" evidence="1">
    <location>
        <begin position="192"/>
        <end position="203"/>
    </location>
</feature>
<evidence type="ECO:0000313" key="2">
    <source>
        <dbReference type="EMBL" id="SSX22120.1"/>
    </source>
</evidence>
<proteinExistence type="predicted"/>
<accession>A0A336LWC3</accession>
<feature type="region of interest" description="Disordered" evidence="1">
    <location>
        <begin position="1"/>
        <end position="85"/>
    </location>
</feature>
<gene>
    <name evidence="2" type="primary">CSON006148</name>
</gene>
<protein>
    <submittedName>
        <fullName evidence="2">CSON006148 protein</fullName>
    </submittedName>
</protein>
<organism evidence="2">
    <name type="scientific">Culicoides sonorensis</name>
    <name type="common">Biting midge</name>
    <dbReference type="NCBI Taxonomy" id="179676"/>
    <lineage>
        <taxon>Eukaryota</taxon>
        <taxon>Metazoa</taxon>
        <taxon>Ecdysozoa</taxon>
        <taxon>Arthropoda</taxon>
        <taxon>Hexapoda</taxon>
        <taxon>Insecta</taxon>
        <taxon>Pterygota</taxon>
        <taxon>Neoptera</taxon>
        <taxon>Endopterygota</taxon>
        <taxon>Diptera</taxon>
        <taxon>Nematocera</taxon>
        <taxon>Chironomoidea</taxon>
        <taxon>Ceratopogonidae</taxon>
        <taxon>Ceratopogoninae</taxon>
        <taxon>Culicoides</taxon>
        <taxon>Monoculicoides</taxon>
    </lineage>
</organism>
<feature type="compositionally biased region" description="Basic and acidic residues" evidence="1">
    <location>
        <begin position="75"/>
        <end position="85"/>
    </location>
</feature>
<feature type="compositionally biased region" description="Low complexity" evidence="1">
    <location>
        <begin position="144"/>
        <end position="154"/>
    </location>
</feature>
<sequence>MTEGDSGYVVPKSNQPVISGNAGYVNDIQTHLHHPPPPVLPHKQSSSSGGGGGGSGGHHHYQGQSRQRRTQRRVTHNEKRYHSESFHKSVDQFKYVSQIFSCAGIPLLHTQHQSPPPDISQIGSKPLSHKAPPFKSAQIPEPKSSSSPASSISSTEQILRQIKLHKQQQEQDLNEFAQSLVKDTPDLRLKQLQKQSSPNAHHIQQQQLQQQQQHQTNQSKNEKNSNTKGQARNNRRLGRQESRYTSDNAT</sequence>
<dbReference type="EMBL" id="UFQT01000233">
    <property type="protein sequence ID" value="SSX22120.1"/>
    <property type="molecule type" value="Genomic_DNA"/>
</dbReference>
<feature type="compositionally biased region" description="Low complexity" evidence="1">
    <location>
        <begin position="204"/>
        <end position="218"/>
    </location>
</feature>
<name>A0A336LWC3_CULSO</name>
<dbReference type="VEuPathDB" id="VectorBase:CSON006148"/>
<evidence type="ECO:0000256" key="1">
    <source>
        <dbReference type="SAM" id="MobiDB-lite"/>
    </source>
</evidence>
<feature type="region of interest" description="Disordered" evidence="1">
    <location>
        <begin position="111"/>
        <end position="156"/>
    </location>
</feature>
<feature type="region of interest" description="Disordered" evidence="1">
    <location>
        <begin position="190"/>
        <end position="250"/>
    </location>
</feature>